<dbReference type="KEGG" id="saqt:GJV85_06655"/>
<protein>
    <submittedName>
        <fullName evidence="1">Uncharacterized protein</fullName>
    </submittedName>
</protein>
<proteinExistence type="predicted"/>
<gene>
    <name evidence="1" type="ORF">GJV85_06655</name>
</gene>
<name>A0A975B0B7_9BACT</name>
<evidence type="ECO:0000313" key="1">
    <source>
        <dbReference type="EMBL" id="QSZ41800.1"/>
    </source>
</evidence>
<dbReference type="RefSeq" id="WP_207563084.1">
    <property type="nucleotide sequence ID" value="NZ_CP046072.1"/>
</dbReference>
<keyword evidence="2" id="KW-1185">Reference proteome</keyword>
<accession>A0A975B0B7</accession>
<dbReference type="Proteomes" id="UP000671852">
    <property type="component" value="Chromosome"/>
</dbReference>
<organism evidence="1 2">
    <name type="scientific">Sulfurimonas aquatica</name>
    <dbReference type="NCBI Taxonomy" id="2672570"/>
    <lineage>
        <taxon>Bacteria</taxon>
        <taxon>Pseudomonadati</taxon>
        <taxon>Campylobacterota</taxon>
        <taxon>Epsilonproteobacteria</taxon>
        <taxon>Campylobacterales</taxon>
        <taxon>Sulfurimonadaceae</taxon>
        <taxon>Sulfurimonas</taxon>
    </lineage>
</organism>
<evidence type="ECO:0000313" key="2">
    <source>
        <dbReference type="Proteomes" id="UP000671852"/>
    </source>
</evidence>
<dbReference type="EMBL" id="CP046072">
    <property type="protein sequence ID" value="QSZ41800.1"/>
    <property type="molecule type" value="Genomic_DNA"/>
</dbReference>
<reference evidence="1" key="1">
    <citation type="submission" date="2019-11" db="EMBL/GenBank/DDBJ databases">
        <authorList>
            <person name="Kojima H."/>
        </authorList>
    </citation>
    <scope>NUCLEOTIDE SEQUENCE</scope>
    <source>
        <strain evidence="1">H1576</strain>
    </source>
</reference>
<dbReference type="AlphaFoldDB" id="A0A975B0B7"/>
<sequence length="68" mass="7877">MDKKLQLISDIQTLLNGYDNVNNTSIDPAILEFMDEETLKNIIGSLLDQKEESKKSDTEWLEQFKSEK</sequence>
<reference evidence="1" key="2">
    <citation type="submission" date="2021-04" db="EMBL/GenBank/DDBJ databases">
        <title>Isolation and characterization of a novel species of the genus Sulfurimonas.</title>
        <authorList>
            <person name="Fukui M."/>
        </authorList>
    </citation>
    <scope>NUCLEOTIDE SEQUENCE</scope>
    <source>
        <strain evidence="1">H1576</strain>
    </source>
</reference>